<evidence type="ECO:0000259" key="14">
    <source>
        <dbReference type="PROSITE" id="PS50076"/>
    </source>
</evidence>
<sequence length="385" mass="41445">MAKRDYYEVLGVEKNASTEEIKKAYRKKAIQFHPDKNPGDKQAEENFKEAAEAYDVLSDPQKRQRYDQFGHAGVGGASQGGGFGGGMSMDDIFSQFGDIFGGHFGGFGGFSGFGGGSRGGRRVNRGSDLRVKVKLNLKEIAGGVEKKIKVKKYVTCSKCHGSGAEDDHSSKTCETCHGSGVVTRIANTILGQMQTQTTCPTCGGEGKIITKKCSECNGEGIVRDEEVITINIPAGVAEGMQLSMSGKGNAARHGGINGDLLILVEEEPHPELIRDENDLLYNLLLSVPQAALGGTVEVPTIDGKAKVKIEPGTQPGKVLRLRNKGLPSVNSYGTGDLLVNVSVYIPETLSPSEKDIMNGLENSPNFQPKKSVKEKIFDKFRHMFD</sequence>
<dbReference type="InterPro" id="IPR018253">
    <property type="entry name" value="DnaJ_domain_CS"/>
</dbReference>
<dbReference type="PROSITE" id="PS50076">
    <property type="entry name" value="DNAJ_2"/>
    <property type="match status" value="1"/>
</dbReference>
<evidence type="ECO:0000256" key="11">
    <source>
        <dbReference type="ARBA" id="ARBA00067609"/>
    </source>
</evidence>
<dbReference type="InterPro" id="IPR002939">
    <property type="entry name" value="DnaJ_C"/>
</dbReference>
<dbReference type="PANTHER" id="PTHR43096:SF48">
    <property type="entry name" value="CHAPERONE PROTEIN DNAJ"/>
    <property type="match status" value="1"/>
</dbReference>
<evidence type="ECO:0000256" key="7">
    <source>
        <dbReference type="ARBA" id="ARBA00023016"/>
    </source>
</evidence>
<dbReference type="PROSITE" id="PS51188">
    <property type="entry name" value="ZF_CR"/>
    <property type="match status" value="1"/>
</dbReference>
<feature type="binding site" evidence="12">
    <location>
        <position position="159"/>
    </location>
    <ligand>
        <name>Zn(2+)</name>
        <dbReference type="ChEBI" id="CHEBI:29105"/>
        <label>1</label>
    </ligand>
</feature>
<evidence type="ECO:0000256" key="10">
    <source>
        <dbReference type="ARBA" id="ARBA00061004"/>
    </source>
</evidence>
<dbReference type="EMBL" id="JACRTI010000009">
    <property type="protein sequence ID" value="MBC8601208.1"/>
    <property type="molecule type" value="Genomic_DNA"/>
</dbReference>
<feature type="binding site" evidence="12">
    <location>
        <position position="216"/>
    </location>
    <ligand>
        <name>Zn(2+)</name>
        <dbReference type="ChEBI" id="CHEBI:29105"/>
        <label>1</label>
    </ligand>
</feature>
<keyword evidence="7 12" id="KW-0346">Stress response</keyword>
<dbReference type="GO" id="GO:0051082">
    <property type="term" value="F:unfolded protein binding"/>
    <property type="evidence" value="ECO:0007669"/>
    <property type="project" value="UniProtKB-UniRule"/>
</dbReference>
<dbReference type="SUPFAM" id="SSF49493">
    <property type="entry name" value="HSP40/DnaJ peptide-binding domain"/>
    <property type="match status" value="2"/>
</dbReference>
<evidence type="ECO:0000256" key="5">
    <source>
        <dbReference type="ARBA" id="ARBA00022771"/>
    </source>
</evidence>
<dbReference type="InterPro" id="IPR001623">
    <property type="entry name" value="DnaJ_domain"/>
</dbReference>
<dbReference type="GO" id="GO:0006260">
    <property type="term" value="P:DNA replication"/>
    <property type="evidence" value="ECO:0007669"/>
    <property type="project" value="UniProtKB-KW"/>
</dbReference>
<dbReference type="CDD" id="cd10719">
    <property type="entry name" value="DnaJ_zf"/>
    <property type="match status" value="1"/>
</dbReference>
<feature type="domain" description="J" evidence="14">
    <location>
        <begin position="5"/>
        <end position="70"/>
    </location>
</feature>
<dbReference type="NCBIfam" id="NF008035">
    <property type="entry name" value="PRK10767.1"/>
    <property type="match status" value="1"/>
</dbReference>
<protein>
    <recommendedName>
        <fullName evidence="11 12">Chaperone protein DnaJ</fullName>
    </recommendedName>
</protein>
<evidence type="ECO:0000313" key="17">
    <source>
        <dbReference type="EMBL" id="RDU50075.1"/>
    </source>
</evidence>
<keyword evidence="8 12" id="KW-0143">Chaperone</keyword>
<dbReference type="InterPro" id="IPR036869">
    <property type="entry name" value="J_dom_sf"/>
</dbReference>
<dbReference type="SMART" id="SM00271">
    <property type="entry name" value="DnaJ"/>
    <property type="match status" value="1"/>
</dbReference>
<name>A0A3D8HGH2_9BACT</name>
<keyword evidence="1 12" id="KW-0963">Cytoplasm</keyword>
<dbReference type="Gene3D" id="2.10.230.10">
    <property type="entry name" value="Heat shock protein DnaJ, cysteine-rich domain"/>
    <property type="match status" value="1"/>
</dbReference>
<keyword evidence="4 12" id="KW-0677">Repeat</keyword>
<feature type="binding site" evidence="12">
    <location>
        <position position="156"/>
    </location>
    <ligand>
        <name>Zn(2+)</name>
        <dbReference type="ChEBI" id="CHEBI:29105"/>
        <label>1</label>
    </ligand>
</feature>
<proteinExistence type="inferred from homology"/>
<reference evidence="16 19" key="2">
    <citation type="submission" date="2020-08" db="EMBL/GenBank/DDBJ databases">
        <title>Genome public.</title>
        <authorList>
            <person name="Liu C."/>
            <person name="Sun Q."/>
        </authorList>
    </citation>
    <scope>NUCLEOTIDE SEQUENCE [LARGE SCALE GENOMIC DNA]</scope>
    <source>
        <strain evidence="16 19">426_9</strain>
    </source>
</reference>
<dbReference type="SUPFAM" id="SSF46565">
    <property type="entry name" value="Chaperone J-domain"/>
    <property type="match status" value="1"/>
</dbReference>
<evidence type="ECO:0000256" key="1">
    <source>
        <dbReference type="ARBA" id="ARBA00022490"/>
    </source>
</evidence>
<dbReference type="Proteomes" id="UP000629596">
    <property type="component" value="Unassembled WGS sequence"/>
</dbReference>
<organism evidence="17 18">
    <name type="scientific">Parabacteroides acidifaciens</name>
    <dbReference type="NCBI Taxonomy" id="2290935"/>
    <lineage>
        <taxon>Bacteria</taxon>
        <taxon>Pseudomonadati</taxon>
        <taxon>Bacteroidota</taxon>
        <taxon>Bacteroidia</taxon>
        <taxon>Bacteroidales</taxon>
        <taxon>Tannerellaceae</taxon>
        <taxon>Parabacteroides</taxon>
    </lineage>
</organism>
<dbReference type="NCBIfam" id="TIGR02349">
    <property type="entry name" value="DnaJ_bact"/>
    <property type="match status" value="1"/>
</dbReference>
<dbReference type="GO" id="GO:0031072">
    <property type="term" value="F:heat shock protein binding"/>
    <property type="evidence" value="ECO:0007669"/>
    <property type="project" value="InterPro"/>
</dbReference>
<dbReference type="Proteomes" id="UP000256321">
    <property type="component" value="Unassembled WGS sequence"/>
</dbReference>
<feature type="binding site" evidence="12">
    <location>
        <position position="213"/>
    </location>
    <ligand>
        <name>Zn(2+)</name>
        <dbReference type="ChEBI" id="CHEBI:29105"/>
        <label>1</label>
    </ligand>
</feature>
<dbReference type="CDD" id="cd10747">
    <property type="entry name" value="DnaJ_C"/>
    <property type="match status" value="1"/>
</dbReference>
<feature type="repeat" description="CXXCXGXG motif" evidence="12">
    <location>
        <begin position="199"/>
        <end position="206"/>
    </location>
</feature>
<dbReference type="Pfam" id="PF00684">
    <property type="entry name" value="DnaJ_CXXCXGXG"/>
    <property type="match status" value="1"/>
</dbReference>
<dbReference type="FunFam" id="2.60.260.20:FF:000005">
    <property type="entry name" value="Chaperone protein dnaJ 1, mitochondrial"/>
    <property type="match status" value="1"/>
</dbReference>
<evidence type="ECO:0000256" key="13">
    <source>
        <dbReference type="PROSITE-ProRule" id="PRU00546"/>
    </source>
</evidence>
<dbReference type="Gene3D" id="2.60.260.20">
    <property type="entry name" value="Urease metallochaperone UreE, N-terminal domain"/>
    <property type="match status" value="2"/>
</dbReference>
<reference evidence="17 18" key="1">
    <citation type="submission" date="2018-07" db="EMBL/GenBank/DDBJ databases">
        <title>Parabacteroides acidifaciens nov. sp., isolated from human feces.</title>
        <authorList>
            <person name="Wang Y.J."/>
        </authorList>
    </citation>
    <scope>NUCLEOTIDE SEQUENCE [LARGE SCALE GENOMIC DNA]</scope>
    <source>
        <strain evidence="17 18">426-9</strain>
    </source>
</reference>
<feature type="binding site" evidence="12">
    <location>
        <position position="176"/>
    </location>
    <ligand>
        <name>Zn(2+)</name>
        <dbReference type="ChEBI" id="CHEBI:29105"/>
        <label>2</label>
    </ligand>
</feature>
<dbReference type="InterPro" id="IPR008971">
    <property type="entry name" value="HSP40/DnaJ_pept-bd"/>
</dbReference>
<dbReference type="PRINTS" id="PR00625">
    <property type="entry name" value="JDOMAIN"/>
</dbReference>
<dbReference type="InterPro" id="IPR001305">
    <property type="entry name" value="HSP_DnaJ_Cys-rich_dom"/>
</dbReference>
<evidence type="ECO:0000256" key="9">
    <source>
        <dbReference type="ARBA" id="ARBA00053423"/>
    </source>
</evidence>
<comment type="caution">
    <text evidence="17">The sequence shown here is derived from an EMBL/GenBank/DDBJ whole genome shotgun (WGS) entry which is preliminary data.</text>
</comment>
<comment type="similarity">
    <text evidence="10 12">Belongs to the DnaJ family.</text>
</comment>
<dbReference type="RefSeq" id="WP_115498694.1">
    <property type="nucleotide sequence ID" value="NZ_JACRTI010000009.1"/>
</dbReference>
<feature type="binding site" evidence="12">
    <location>
        <position position="173"/>
    </location>
    <ligand>
        <name>Zn(2+)</name>
        <dbReference type="ChEBI" id="CHEBI:29105"/>
        <label>2</label>
    </ligand>
</feature>
<dbReference type="GO" id="GO:0009408">
    <property type="term" value="P:response to heat"/>
    <property type="evidence" value="ECO:0007669"/>
    <property type="project" value="InterPro"/>
</dbReference>
<dbReference type="PROSITE" id="PS00636">
    <property type="entry name" value="DNAJ_1"/>
    <property type="match status" value="1"/>
</dbReference>
<gene>
    <name evidence="12 17" type="primary">dnaJ</name>
    <name evidence="17" type="ORF">DWU89_05795</name>
    <name evidence="16" type="ORF">H8784_05670</name>
</gene>
<comment type="function">
    <text evidence="9 12">Participates actively in the response to hyperosmotic and heat shock by preventing the aggregation of stress-denatured proteins and by disaggregating proteins, also in an autonomous, DnaK-independent fashion. Unfolded proteins bind initially to DnaJ; upon interaction with the DnaJ-bound protein, DnaK hydrolyzes its bound ATP, resulting in the formation of a stable complex. GrpE releases ADP from DnaK; ATP binding to DnaK triggers the release of the substrate protein, thus completing the reaction cycle. Several rounds of ATP-dependent interactions between DnaJ, DnaK and GrpE are required for fully efficient folding. Also involved, together with DnaK and GrpE, in the DNA replication of plasmids through activation of initiation proteins.</text>
</comment>
<dbReference type="FunFam" id="1.10.287.110:FF:000034">
    <property type="entry name" value="Chaperone protein DnaJ"/>
    <property type="match status" value="1"/>
</dbReference>
<feature type="domain" description="CR-type" evidence="15">
    <location>
        <begin position="143"/>
        <end position="225"/>
    </location>
</feature>
<keyword evidence="5 12" id="KW-0863">Zinc-finger</keyword>
<feature type="repeat" description="CXXCXGXG motif" evidence="12">
    <location>
        <begin position="156"/>
        <end position="163"/>
    </location>
</feature>
<dbReference type="Gene3D" id="1.10.287.110">
    <property type="entry name" value="DnaJ domain"/>
    <property type="match status" value="1"/>
</dbReference>
<feature type="binding site" evidence="12">
    <location>
        <position position="199"/>
    </location>
    <ligand>
        <name>Zn(2+)</name>
        <dbReference type="ChEBI" id="CHEBI:29105"/>
        <label>2</label>
    </ligand>
</feature>
<evidence type="ECO:0000256" key="4">
    <source>
        <dbReference type="ARBA" id="ARBA00022737"/>
    </source>
</evidence>
<comment type="domain">
    <text evidence="12">The J domain is necessary and sufficient to stimulate DnaK ATPase activity. Zinc center 1 plays an important role in the autonomous, DnaK-independent chaperone activity of DnaJ. Zinc center 2 is essential for interaction with DnaK and for DnaJ activity.</text>
</comment>
<evidence type="ECO:0000259" key="15">
    <source>
        <dbReference type="PROSITE" id="PS51188"/>
    </source>
</evidence>
<keyword evidence="19" id="KW-1185">Reference proteome</keyword>
<feature type="repeat" description="CXXCXGXG motif" evidence="12">
    <location>
        <begin position="173"/>
        <end position="180"/>
    </location>
</feature>
<comment type="cofactor">
    <cofactor evidence="12">
        <name>Zn(2+)</name>
        <dbReference type="ChEBI" id="CHEBI:29105"/>
    </cofactor>
    <text evidence="12">Binds 2 Zn(2+) ions per monomer.</text>
</comment>
<dbReference type="InterPro" id="IPR036410">
    <property type="entry name" value="HSP_DnaJ_Cys-rich_dom_sf"/>
</dbReference>
<evidence type="ECO:0000256" key="3">
    <source>
        <dbReference type="ARBA" id="ARBA00022723"/>
    </source>
</evidence>
<dbReference type="GO" id="GO:0005524">
    <property type="term" value="F:ATP binding"/>
    <property type="evidence" value="ECO:0007669"/>
    <property type="project" value="InterPro"/>
</dbReference>
<comment type="subunit">
    <text evidence="12">Homodimer.</text>
</comment>
<dbReference type="PANTHER" id="PTHR43096">
    <property type="entry name" value="DNAJ HOMOLOG 1, MITOCHONDRIAL-RELATED"/>
    <property type="match status" value="1"/>
</dbReference>
<evidence type="ECO:0000313" key="18">
    <source>
        <dbReference type="Proteomes" id="UP000256321"/>
    </source>
</evidence>
<dbReference type="InterPro" id="IPR012724">
    <property type="entry name" value="DnaJ"/>
</dbReference>
<dbReference type="Pfam" id="PF00226">
    <property type="entry name" value="DnaJ"/>
    <property type="match status" value="1"/>
</dbReference>
<accession>A0A3D8HGH2</accession>
<dbReference type="GO" id="GO:0005737">
    <property type="term" value="C:cytoplasm"/>
    <property type="evidence" value="ECO:0007669"/>
    <property type="project" value="UniProtKB-SubCell"/>
</dbReference>
<dbReference type="AlphaFoldDB" id="A0A3D8HGH2"/>
<dbReference type="FunFam" id="2.10.230.10:FF:000002">
    <property type="entry name" value="Molecular chaperone DnaJ"/>
    <property type="match status" value="1"/>
</dbReference>
<evidence type="ECO:0000313" key="19">
    <source>
        <dbReference type="Proteomes" id="UP000629596"/>
    </source>
</evidence>
<keyword evidence="3 12" id="KW-0479">Metal-binding</keyword>
<evidence type="ECO:0000256" key="12">
    <source>
        <dbReference type="HAMAP-Rule" id="MF_01152"/>
    </source>
</evidence>
<dbReference type="GO" id="GO:0008270">
    <property type="term" value="F:zinc ion binding"/>
    <property type="evidence" value="ECO:0007669"/>
    <property type="project" value="UniProtKB-UniRule"/>
</dbReference>
<feature type="repeat" description="CXXCXGXG motif" evidence="12">
    <location>
        <begin position="213"/>
        <end position="220"/>
    </location>
</feature>
<keyword evidence="2 12" id="KW-0235">DNA replication</keyword>
<feature type="zinc finger region" description="CR-type" evidence="13">
    <location>
        <begin position="143"/>
        <end position="225"/>
    </location>
</feature>
<dbReference type="Pfam" id="PF01556">
    <property type="entry name" value="DnaJ_C"/>
    <property type="match status" value="1"/>
</dbReference>
<evidence type="ECO:0000256" key="2">
    <source>
        <dbReference type="ARBA" id="ARBA00022705"/>
    </source>
</evidence>
<dbReference type="HAMAP" id="MF_01152">
    <property type="entry name" value="DnaJ"/>
    <property type="match status" value="1"/>
</dbReference>
<dbReference type="GO" id="GO:0042026">
    <property type="term" value="P:protein refolding"/>
    <property type="evidence" value="ECO:0007669"/>
    <property type="project" value="TreeGrafter"/>
</dbReference>
<dbReference type="SUPFAM" id="SSF57938">
    <property type="entry name" value="DnaJ/Hsp40 cysteine-rich domain"/>
    <property type="match status" value="1"/>
</dbReference>
<keyword evidence="6 12" id="KW-0862">Zinc</keyword>
<evidence type="ECO:0000256" key="8">
    <source>
        <dbReference type="ARBA" id="ARBA00023186"/>
    </source>
</evidence>
<dbReference type="NCBIfam" id="NF010882">
    <property type="entry name" value="PRK14289.1"/>
    <property type="match status" value="1"/>
</dbReference>
<comment type="subcellular location">
    <subcellularLocation>
        <location evidence="12">Cytoplasm</location>
    </subcellularLocation>
</comment>
<evidence type="ECO:0000313" key="16">
    <source>
        <dbReference type="EMBL" id="MBC8601208.1"/>
    </source>
</evidence>
<dbReference type="EMBL" id="QREV01000009">
    <property type="protein sequence ID" value="RDU50075.1"/>
    <property type="molecule type" value="Genomic_DNA"/>
</dbReference>
<dbReference type="CDD" id="cd06257">
    <property type="entry name" value="DnaJ"/>
    <property type="match status" value="1"/>
</dbReference>
<feature type="binding site" evidence="12">
    <location>
        <position position="202"/>
    </location>
    <ligand>
        <name>Zn(2+)</name>
        <dbReference type="ChEBI" id="CHEBI:29105"/>
        <label>2</label>
    </ligand>
</feature>
<evidence type="ECO:0000256" key="6">
    <source>
        <dbReference type="ARBA" id="ARBA00022833"/>
    </source>
</evidence>